<organism evidence="1 2">
    <name type="scientific">Terribacillus saccharophilus</name>
    <dbReference type="NCBI Taxonomy" id="361277"/>
    <lineage>
        <taxon>Bacteria</taxon>
        <taxon>Bacillati</taxon>
        <taxon>Bacillota</taxon>
        <taxon>Bacilli</taxon>
        <taxon>Bacillales</taxon>
        <taxon>Bacillaceae</taxon>
        <taxon>Terribacillus</taxon>
    </lineage>
</organism>
<proteinExistence type="predicted"/>
<comment type="caution">
    <text evidence="1">The sequence shown here is derived from an EMBL/GenBank/DDBJ whole genome shotgun (WGS) entry which is preliminary data.</text>
</comment>
<dbReference type="RefSeq" id="WP_093881497.1">
    <property type="nucleotide sequence ID" value="NZ_FOCD01000006.1"/>
</dbReference>
<evidence type="ECO:0008006" key="3">
    <source>
        <dbReference type="Google" id="ProtNLM"/>
    </source>
</evidence>
<name>A0AAX2EJP4_9BACI</name>
<evidence type="ECO:0000313" key="1">
    <source>
        <dbReference type="EMBL" id="SEO06212.1"/>
    </source>
</evidence>
<gene>
    <name evidence="1" type="ORF">SAMN04489762_3386</name>
</gene>
<protein>
    <recommendedName>
        <fullName evidence="3">Plantaricin C family lantibiotic</fullName>
    </recommendedName>
</protein>
<sequence>MENTFTKNPIIQNKYSMTKKNPAGNLFEEISEQDMSLVAGGTNDWASKTAADIVGLGNNYGRICTISAECATTNPCGGTK</sequence>
<dbReference type="NCBIfam" id="NF000539">
    <property type="entry name" value="plantaricin"/>
    <property type="match status" value="1"/>
</dbReference>
<dbReference type="Proteomes" id="UP000199735">
    <property type="component" value="Unassembled WGS sequence"/>
</dbReference>
<dbReference type="EMBL" id="FOCD01000006">
    <property type="protein sequence ID" value="SEO06212.1"/>
    <property type="molecule type" value="Genomic_DNA"/>
</dbReference>
<evidence type="ECO:0000313" key="2">
    <source>
        <dbReference type="Proteomes" id="UP000199735"/>
    </source>
</evidence>
<reference evidence="1 2" key="1">
    <citation type="submission" date="2016-10" db="EMBL/GenBank/DDBJ databases">
        <authorList>
            <person name="Varghese N."/>
            <person name="Submissions S."/>
        </authorList>
    </citation>
    <scope>NUCLEOTIDE SEQUENCE [LARGE SCALE GENOMIC DNA]</scope>
    <source>
        <strain evidence="1 2">DSM 21619</strain>
    </source>
</reference>
<accession>A0AAX2EJP4</accession>
<dbReference type="AlphaFoldDB" id="A0AAX2EJP4"/>